<evidence type="ECO:0000259" key="3">
    <source>
        <dbReference type="PROSITE" id="PS50112"/>
    </source>
</evidence>
<dbReference type="SMART" id="SM00091">
    <property type="entry name" value="PAS"/>
    <property type="match status" value="1"/>
</dbReference>
<dbReference type="InterPro" id="IPR029016">
    <property type="entry name" value="GAF-like_dom_sf"/>
</dbReference>
<dbReference type="Pfam" id="PF13185">
    <property type="entry name" value="GAF_2"/>
    <property type="match status" value="2"/>
</dbReference>
<dbReference type="OrthoDB" id="342253at2157"/>
<dbReference type="NCBIfam" id="TIGR00229">
    <property type="entry name" value="sensory_box"/>
    <property type="match status" value="1"/>
</dbReference>
<dbReference type="SUPFAM" id="SSF55781">
    <property type="entry name" value="GAF domain-like"/>
    <property type="match status" value="2"/>
</dbReference>
<dbReference type="InterPro" id="IPR003018">
    <property type="entry name" value="GAF"/>
</dbReference>
<dbReference type="InterPro" id="IPR013656">
    <property type="entry name" value="PAS_4"/>
</dbReference>
<accession>A0A8J8Q508</accession>
<gene>
    <name evidence="4" type="ORF">CV102_10480</name>
</gene>
<dbReference type="Pfam" id="PF08448">
    <property type="entry name" value="PAS_4"/>
    <property type="match status" value="1"/>
</dbReference>
<dbReference type="Pfam" id="PF04967">
    <property type="entry name" value="HTH_10"/>
    <property type="match status" value="1"/>
</dbReference>
<keyword evidence="2" id="KW-0804">Transcription</keyword>
<dbReference type="RefSeq" id="WP_148857924.1">
    <property type="nucleotide sequence ID" value="NZ_PHNJ01000004.1"/>
</dbReference>
<feature type="domain" description="PAS" evidence="3">
    <location>
        <begin position="8"/>
        <end position="78"/>
    </location>
</feature>
<dbReference type="PANTHER" id="PTHR34236">
    <property type="entry name" value="DIMETHYL SULFOXIDE REDUCTASE TRANSCRIPTIONAL ACTIVATOR"/>
    <property type="match status" value="1"/>
</dbReference>
<dbReference type="Pfam" id="PF15915">
    <property type="entry name" value="BAT"/>
    <property type="match status" value="1"/>
</dbReference>
<evidence type="ECO:0000313" key="5">
    <source>
        <dbReference type="Proteomes" id="UP000766904"/>
    </source>
</evidence>
<evidence type="ECO:0000313" key="4">
    <source>
        <dbReference type="EMBL" id="TYL38922.1"/>
    </source>
</evidence>
<name>A0A8J8Q508_9EURY</name>
<evidence type="ECO:0000256" key="1">
    <source>
        <dbReference type="ARBA" id="ARBA00023015"/>
    </source>
</evidence>
<comment type="caution">
    <text evidence="4">The sequence shown here is derived from an EMBL/GenBank/DDBJ whole genome shotgun (WGS) entry which is preliminary data.</text>
</comment>
<sequence length="705" mass="79560">MPSSPPAPERHFETIAQCARDGIITISADLTVRYANPAVEDIFGYSPDELEDRSLAAVLSDDHASDLEEWLDRFLDTGEKTVDWGDIRLQGRHRNGRTVPLSVSLADFEQDGRRYFSGIVRDVTEQERREARLTGLNQLAQELTDAESTDEICERTVDAARTILEHPIAAIGLYDDDDGRLEPCAWTPEVDEIAEAGRLFATDRSVPWDVFVTQERRVVNDILAETDLEASDTQLRSAVFHPIGTYGVFVAGATERDAFHDEDVDITSVLVGNAYSSLERVDRERTLREQRNELAEKTESLDRLRRINDVIRELTTVLTEAAGRDEIATEVCTRLAASDPYQFAWFGSHDPASDEVVPEAAAGDENGYLEAITVTVDEDEPGSDPTSRAVQTRAPQIENDIYQNPPFEPWRQEAIQRDYRACIAVPIAYHGRLYGVLNLYAVESDVFDQLEVSVLQELGETIGYALNAAERKQAFTSERSVDLAFEVDDREDSVLGIADELGGRFELENLVERGDGSTTMFFAVRGPDSDAVVEWAKKRAQLHEIQLLADRDEEYLFECMLEESTVWSQLQQRGSVVREAVVTSDSARIVVRIPRSADPRSFDALLEEAFGSVELVARREHEEPVMTPEEFEAEFRDRLTDRQDEVLQTAYYAGFFEWPRETQSGELADVLGIAQPTVSRHIRSSEEKFFSMLYEDENEDEDKNR</sequence>
<dbReference type="SMART" id="SM00065">
    <property type="entry name" value="GAF"/>
    <property type="match status" value="2"/>
</dbReference>
<protein>
    <recommendedName>
        <fullName evidence="3">PAS domain-containing protein</fullName>
    </recommendedName>
</protein>
<dbReference type="PANTHER" id="PTHR34236:SF1">
    <property type="entry name" value="DIMETHYL SULFOXIDE REDUCTASE TRANSCRIPTIONAL ACTIVATOR"/>
    <property type="match status" value="1"/>
</dbReference>
<dbReference type="InterPro" id="IPR035965">
    <property type="entry name" value="PAS-like_dom_sf"/>
</dbReference>
<dbReference type="EMBL" id="PHNJ01000004">
    <property type="protein sequence ID" value="TYL38922.1"/>
    <property type="molecule type" value="Genomic_DNA"/>
</dbReference>
<dbReference type="InterPro" id="IPR031803">
    <property type="entry name" value="BAT_GAF/HTH-assoc"/>
</dbReference>
<keyword evidence="1" id="KW-0805">Transcription regulation</keyword>
<proteinExistence type="predicted"/>
<dbReference type="InterPro" id="IPR007050">
    <property type="entry name" value="HTH_bacterioopsin"/>
</dbReference>
<reference evidence="4" key="1">
    <citation type="submission" date="2017-11" db="EMBL/GenBank/DDBJ databases">
        <authorList>
            <person name="Kajale S.C."/>
            <person name="Sharma A."/>
        </authorList>
    </citation>
    <scope>NUCLEOTIDE SEQUENCE</scope>
    <source>
        <strain evidence="4">LS1_42</strain>
    </source>
</reference>
<dbReference type="Proteomes" id="UP000766904">
    <property type="component" value="Unassembled WGS sequence"/>
</dbReference>
<dbReference type="Gene3D" id="3.30.450.20">
    <property type="entry name" value="PAS domain"/>
    <property type="match status" value="1"/>
</dbReference>
<dbReference type="Gene3D" id="3.30.450.40">
    <property type="match status" value="2"/>
</dbReference>
<dbReference type="SUPFAM" id="SSF55785">
    <property type="entry name" value="PYP-like sensor domain (PAS domain)"/>
    <property type="match status" value="1"/>
</dbReference>
<dbReference type="InterPro" id="IPR000014">
    <property type="entry name" value="PAS"/>
</dbReference>
<dbReference type="AlphaFoldDB" id="A0A8J8Q508"/>
<organism evidence="4 5">
    <name type="scientific">Natronococcus pandeyae</name>
    <dbReference type="NCBI Taxonomy" id="2055836"/>
    <lineage>
        <taxon>Archaea</taxon>
        <taxon>Methanobacteriati</taxon>
        <taxon>Methanobacteriota</taxon>
        <taxon>Stenosarchaea group</taxon>
        <taxon>Halobacteria</taxon>
        <taxon>Halobacteriales</taxon>
        <taxon>Natrialbaceae</taxon>
        <taxon>Natronococcus</taxon>
    </lineage>
</organism>
<dbReference type="PROSITE" id="PS50112">
    <property type="entry name" value="PAS"/>
    <property type="match status" value="1"/>
</dbReference>
<evidence type="ECO:0000256" key="2">
    <source>
        <dbReference type="ARBA" id="ARBA00023163"/>
    </source>
</evidence>
<keyword evidence="5" id="KW-1185">Reference proteome</keyword>
<dbReference type="CDD" id="cd00130">
    <property type="entry name" value="PAS"/>
    <property type="match status" value="1"/>
</dbReference>